<evidence type="ECO:0000256" key="5">
    <source>
        <dbReference type="PROSITE-ProRule" id="PRU10141"/>
    </source>
</evidence>
<dbReference type="PROSITE" id="PS50011">
    <property type="entry name" value="PROTEIN_KINASE_DOM"/>
    <property type="match status" value="1"/>
</dbReference>
<reference evidence="7 8" key="1">
    <citation type="submission" date="2021-04" db="EMBL/GenBank/DDBJ databases">
        <title>Genome analysis of Polyangium sp.</title>
        <authorList>
            <person name="Li Y."/>
            <person name="Wang J."/>
        </authorList>
    </citation>
    <scope>NUCLEOTIDE SEQUENCE [LARGE SCALE GENOMIC DNA]</scope>
    <source>
        <strain evidence="7 8">SDU14</strain>
    </source>
</reference>
<dbReference type="PANTHER" id="PTHR43289">
    <property type="entry name" value="MITOGEN-ACTIVATED PROTEIN KINASE KINASE KINASE 20-RELATED"/>
    <property type="match status" value="1"/>
</dbReference>
<dbReference type="Proteomes" id="UP001151081">
    <property type="component" value="Unassembled WGS sequence"/>
</dbReference>
<keyword evidence="2 5" id="KW-0547">Nucleotide-binding</keyword>
<name>A0A9X3X064_9BACT</name>
<keyword evidence="4 5" id="KW-0067">ATP-binding</keyword>
<dbReference type="InterPro" id="IPR017441">
    <property type="entry name" value="Protein_kinase_ATP_BS"/>
</dbReference>
<dbReference type="AlphaFoldDB" id="A0A9X3X064"/>
<dbReference type="GO" id="GO:0004674">
    <property type="term" value="F:protein serine/threonine kinase activity"/>
    <property type="evidence" value="ECO:0007669"/>
    <property type="project" value="UniProtKB-KW"/>
</dbReference>
<sequence length="299" mass="31621">MLIDVAALPTDSLVGTRYRVVRLIGGGSSADVFEAAGPSGELFAIKVLRHELRDSQEAAARLLQEGRLLASLRHPNLVPLREMGMTRDGRPFLAMPRLAGETLRETRLRKGSLAPAFAASVVAGALDGLHAAHRQGVVHRDVKPGNIFLVAANAAPPRPAMLDFGIAKVSGAAALCTTQQEIILGTPRYLAPEQILGGRVDARTDVYAMGIVLFECIAARGPFDLLAGSDLLTLMRAHLGLAPRRLDDVADAPPALARVVARALEKKPARRYPTAAAFAAAIRGAVAPEAFSGAERRAS</sequence>
<comment type="caution">
    <text evidence="7">The sequence shown here is derived from an EMBL/GenBank/DDBJ whole genome shotgun (WGS) entry which is preliminary data.</text>
</comment>
<evidence type="ECO:0000313" key="8">
    <source>
        <dbReference type="Proteomes" id="UP001151081"/>
    </source>
</evidence>
<dbReference type="RefSeq" id="WP_272417432.1">
    <property type="nucleotide sequence ID" value="NZ_JAGTJJ010000002.1"/>
</dbReference>
<dbReference type="CDD" id="cd14014">
    <property type="entry name" value="STKc_PknB_like"/>
    <property type="match status" value="1"/>
</dbReference>
<dbReference type="InterPro" id="IPR011009">
    <property type="entry name" value="Kinase-like_dom_sf"/>
</dbReference>
<dbReference type="PROSITE" id="PS00108">
    <property type="entry name" value="PROTEIN_KINASE_ST"/>
    <property type="match status" value="1"/>
</dbReference>
<dbReference type="Gene3D" id="3.30.200.20">
    <property type="entry name" value="Phosphorylase Kinase, domain 1"/>
    <property type="match status" value="1"/>
</dbReference>
<keyword evidence="8" id="KW-1185">Reference proteome</keyword>
<keyword evidence="1" id="KW-0808">Transferase</keyword>
<keyword evidence="3 7" id="KW-0418">Kinase</keyword>
<feature type="binding site" evidence="5">
    <location>
        <position position="46"/>
    </location>
    <ligand>
        <name>ATP</name>
        <dbReference type="ChEBI" id="CHEBI:30616"/>
    </ligand>
</feature>
<gene>
    <name evidence="7" type="ORF">KEG57_07825</name>
</gene>
<dbReference type="SUPFAM" id="SSF56112">
    <property type="entry name" value="Protein kinase-like (PK-like)"/>
    <property type="match status" value="1"/>
</dbReference>
<keyword evidence="7" id="KW-0723">Serine/threonine-protein kinase</keyword>
<evidence type="ECO:0000313" key="7">
    <source>
        <dbReference type="EMBL" id="MDC3980395.1"/>
    </source>
</evidence>
<feature type="domain" description="Protein kinase" evidence="6">
    <location>
        <begin position="18"/>
        <end position="292"/>
    </location>
</feature>
<evidence type="ECO:0000256" key="4">
    <source>
        <dbReference type="ARBA" id="ARBA00022840"/>
    </source>
</evidence>
<accession>A0A9X3X064</accession>
<proteinExistence type="predicted"/>
<dbReference type="Gene3D" id="1.10.510.10">
    <property type="entry name" value="Transferase(Phosphotransferase) domain 1"/>
    <property type="match status" value="1"/>
</dbReference>
<dbReference type="SMART" id="SM00220">
    <property type="entry name" value="S_TKc"/>
    <property type="match status" value="1"/>
</dbReference>
<dbReference type="InterPro" id="IPR000719">
    <property type="entry name" value="Prot_kinase_dom"/>
</dbReference>
<evidence type="ECO:0000256" key="3">
    <source>
        <dbReference type="ARBA" id="ARBA00022777"/>
    </source>
</evidence>
<evidence type="ECO:0000259" key="6">
    <source>
        <dbReference type="PROSITE" id="PS50011"/>
    </source>
</evidence>
<dbReference type="GO" id="GO:0005524">
    <property type="term" value="F:ATP binding"/>
    <property type="evidence" value="ECO:0007669"/>
    <property type="project" value="UniProtKB-UniRule"/>
</dbReference>
<dbReference type="PROSITE" id="PS00107">
    <property type="entry name" value="PROTEIN_KINASE_ATP"/>
    <property type="match status" value="1"/>
</dbReference>
<evidence type="ECO:0000256" key="2">
    <source>
        <dbReference type="ARBA" id="ARBA00022741"/>
    </source>
</evidence>
<dbReference type="InterPro" id="IPR008271">
    <property type="entry name" value="Ser/Thr_kinase_AS"/>
</dbReference>
<protein>
    <submittedName>
        <fullName evidence="7">Serine/threonine protein kinase</fullName>
    </submittedName>
</protein>
<organism evidence="7 8">
    <name type="scientific">Polyangium jinanense</name>
    <dbReference type="NCBI Taxonomy" id="2829994"/>
    <lineage>
        <taxon>Bacteria</taxon>
        <taxon>Pseudomonadati</taxon>
        <taxon>Myxococcota</taxon>
        <taxon>Polyangia</taxon>
        <taxon>Polyangiales</taxon>
        <taxon>Polyangiaceae</taxon>
        <taxon>Polyangium</taxon>
    </lineage>
</organism>
<evidence type="ECO:0000256" key="1">
    <source>
        <dbReference type="ARBA" id="ARBA00022679"/>
    </source>
</evidence>
<dbReference type="EMBL" id="JAGTJJ010000002">
    <property type="protein sequence ID" value="MDC3980395.1"/>
    <property type="molecule type" value="Genomic_DNA"/>
</dbReference>
<dbReference type="PANTHER" id="PTHR43289:SF6">
    <property type="entry name" value="SERINE_THREONINE-PROTEIN KINASE NEKL-3"/>
    <property type="match status" value="1"/>
</dbReference>
<dbReference type="Pfam" id="PF00069">
    <property type="entry name" value="Pkinase"/>
    <property type="match status" value="1"/>
</dbReference>